<evidence type="ECO:0000313" key="5">
    <source>
        <dbReference type="Proteomes" id="UP000234474"/>
    </source>
</evidence>
<dbReference type="Proteomes" id="UP000234474">
    <property type="component" value="Unassembled WGS sequence"/>
</dbReference>
<evidence type="ECO:0000256" key="2">
    <source>
        <dbReference type="ARBA" id="ARBA00022737"/>
    </source>
</evidence>
<dbReference type="InterPro" id="IPR001680">
    <property type="entry name" value="WD40_rpt"/>
</dbReference>
<keyword evidence="1 3" id="KW-0853">WD repeat</keyword>
<dbReference type="PROSITE" id="PS50082">
    <property type="entry name" value="WD_REPEATS_2"/>
    <property type="match status" value="1"/>
</dbReference>
<dbReference type="Pfam" id="PF00400">
    <property type="entry name" value="WD40"/>
    <property type="match status" value="1"/>
</dbReference>
<evidence type="ECO:0000313" key="4">
    <source>
        <dbReference type="EMBL" id="PKX95132.1"/>
    </source>
</evidence>
<feature type="repeat" description="WD" evidence="3">
    <location>
        <begin position="34"/>
        <end position="75"/>
    </location>
</feature>
<dbReference type="STRING" id="1392255.A0A2I1CBX5"/>
<name>A0A2I1CBX5_ASPN1</name>
<keyword evidence="5" id="KW-1185">Reference proteome</keyword>
<dbReference type="RefSeq" id="XP_024683727.1">
    <property type="nucleotide sequence ID" value="XM_024823297.1"/>
</dbReference>
<dbReference type="InterPro" id="IPR019775">
    <property type="entry name" value="WD40_repeat_CS"/>
</dbReference>
<dbReference type="OMA" id="WITWNTH"/>
<evidence type="ECO:0000256" key="3">
    <source>
        <dbReference type="PROSITE-ProRule" id="PRU00221"/>
    </source>
</evidence>
<organism evidence="4 5">
    <name type="scientific">Aspergillus novofumigatus (strain IBT 16806)</name>
    <dbReference type="NCBI Taxonomy" id="1392255"/>
    <lineage>
        <taxon>Eukaryota</taxon>
        <taxon>Fungi</taxon>
        <taxon>Dikarya</taxon>
        <taxon>Ascomycota</taxon>
        <taxon>Pezizomycotina</taxon>
        <taxon>Eurotiomycetes</taxon>
        <taxon>Eurotiomycetidae</taxon>
        <taxon>Eurotiales</taxon>
        <taxon>Aspergillaceae</taxon>
        <taxon>Aspergillus</taxon>
        <taxon>Aspergillus subgen. Fumigati</taxon>
    </lineage>
</organism>
<dbReference type="Gene3D" id="2.130.10.10">
    <property type="entry name" value="YVTN repeat-like/Quinoprotein amine dehydrogenase"/>
    <property type="match status" value="1"/>
</dbReference>
<comment type="caution">
    <text evidence="4">The sequence shown here is derived from an EMBL/GenBank/DDBJ whole genome shotgun (WGS) entry which is preliminary data.</text>
</comment>
<dbReference type="InterPro" id="IPR036322">
    <property type="entry name" value="WD40_repeat_dom_sf"/>
</dbReference>
<dbReference type="GeneID" id="36530622"/>
<accession>A0A2I1CBX5</accession>
<dbReference type="EMBL" id="MSZS01000003">
    <property type="protein sequence ID" value="PKX95132.1"/>
    <property type="molecule type" value="Genomic_DNA"/>
</dbReference>
<sequence>MRSEIGRLSRLASAPDDMTVKTWDAHSGAFLQSLKGHGSSVNSVAFSHDSSRLASASSDRNVKIWDVHSGACLQTLNIDTVIFDLSFDLTGSSLYTEIGSERPKSQYRGYGVRSGDVWVTRNSQNWLWLPREYRPTRSVEARSWLALALACAPGHVLIFGF</sequence>
<reference evidence="5" key="1">
    <citation type="journal article" date="2018" name="Proc. Natl. Acad. Sci. U.S.A.">
        <title>Linking secondary metabolites to gene clusters through genome sequencing of six diverse Aspergillus species.</title>
        <authorList>
            <person name="Kaerboelling I."/>
            <person name="Vesth T.C."/>
            <person name="Frisvad J.C."/>
            <person name="Nybo J.L."/>
            <person name="Theobald S."/>
            <person name="Kuo A."/>
            <person name="Bowyer P."/>
            <person name="Matsuda Y."/>
            <person name="Mondo S."/>
            <person name="Lyhne E.K."/>
            <person name="Kogle M.E."/>
            <person name="Clum A."/>
            <person name="Lipzen A."/>
            <person name="Salamov A."/>
            <person name="Ngan C.Y."/>
            <person name="Daum C."/>
            <person name="Chiniquy J."/>
            <person name="Barry K."/>
            <person name="LaButti K."/>
            <person name="Haridas S."/>
            <person name="Simmons B.A."/>
            <person name="Magnuson J.K."/>
            <person name="Mortensen U.H."/>
            <person name="Larsen T.O."/>
            <person name="Grigoriev I.V."/>
            <person name="Baker S.E."/>
            <person name="Andersen M.R."/>
        </authorList>
    </citation>
    <scope>NUCLEOTIDE SEQUENCE [LARGE SCALE GENOMIC DNA]</scope>
    <source>
        <strain evidence="5">IBT 16806</strain>
    </source>
</reference>
<dbReference type="AlphaFoldDB" id="A0A2I1CBX5"/>
<dbReference type="PANTHER" id="PTHR19848">
    <property type="entry name" value="WD40 REPEAT PROTEIN"/>
    <property type="match status" value="1"/>
</dbReference>
<gene>
    <name evidence="4" type="ORF">P174DRAFT_386388</name>
</gene>
<evidence type="ECO:0000256" key="1">
    <source>
        <dbReference type="ARBA" id="ARBA00022574"/>
    </source>
</evidence>
<dbReference type="OrthoDB" id="4363938at2759"/>
<dbReference type="InterPro" id="IPR015943">
    <property type="entry name" value="WD40/YVTN_repeat-like_dom_sf"/>
</dbReference>
<dbReference type="SUPFAM" id="SSF50978">
    <property type="entry name" value="WD40 repeat-like"/>
    <property type="match status" value="1"/>
</dbReference>
<dbReference type="PANTHER" id="PTHR19848:SF8">
    <property type="entry name" value="F-BOX AND WD REPEAT DOMAIN CONTAINING 7"/>
    <property type="match status" value="1"/>
</dbReference>
<dbReference type="VEuPathDB" id="FungiDB:P174DRAFT_386388"/>
<dbReference type="SMART" id="SM00320">
    <property type="entry name" value="WD40"/>
    <property type="match status" value="1"/>
</dbReference>
<dbReference type="PROSITE" id="PS00678">
    <property type="entry name" value="WD_REPEATS_1"/>
    <property type="match status" value="1"/>
</dbReference>
<proteinExistence type="predicted"/>
<dbReference type="PROSITE" id="PS50294">
    <property type="entry name" value="WD_REPEATS_REGION"/>
    <property type="match status" value="1"/>
</dbReference>
<keyword evidence="2" id="KW-0677">Repeat</keyword>
<protein>
    <submittedName>
        <fullName evidence="4">WD40 repeat-like protein</fullName>
    </submittedName>
</protein>